<dbReference type="Pfam" id="PF07302">
    <property type="entry name" value="AroM"/>
    <property type="match status" value="1"/>
</dbReference>
<organism evidence="1 2">
    <name type="scientific">Kroppenstedtia eburnea</name>
    <dbReference type="NCBI Taxonomy" id="714067"/>
    <lineage>
        <taxon>Bacteria</taxon>
        <taxon>Bacillati</taxon>
        <taxon>Bacillota</taxon>
        <taxon>Bacilli</taxon>
        <taxon>Bacillales</taxon>
        <taxon>Thermoactinomycetaceae</taxon>
        <taxon>Kroppenstedtia</taxon>
    </lineage>
</organism>
<dbReference type="InterPro" id="IPR053714">
    <property type="entry name" value="Iso_Racemase_Enz_sf"/>
</dbReference>
<sequence length="225" mass="24751">MIDKLGVVTIGQAPRSDVGPILEKHLGNRVELIQVGVLDGMTKAEIDRSLYPETGDYVLTSRLLTAESVVTSREKIQPILQKRIEELENRGCKHILVLCTGVFPGLKAKSAFLIEPDQIIPPAVAGMVKKRQLGLITPLDEQRETIAEKWETVGLSPLVSVASPYQPDEQSFQKAAQSLVEHGAEVILLDCMGYVEEMRDIVRKRSGLPVILSNALMAKLVSEMV</sequence>
<dbReference type="RefSeq" id="WP_076524453.1">
    <property type="nucleotide sequence ID" value="NZ_CP048103.1"/>
</dbReference>
<dbReference type="Proteomes" id="UP000186795">
    <property type="component" value="Unassembled WGS sequence"/>
</dbReference>
<dbReference type="OrthoDB" id="9798683at2"/>
<dbReference type="Gene3D" id="3.40.50.12500">
    <property type="match status" value="1"/>
</dbReference>
<evidence type="ECO:0000313" key="1">
    <source>
        <dbReference type="EMBL" id="SIS72791.1"/>
    </source>
</evidence>
<dbReference type="EMBL" id="FTOD01000004">
    <property type="protein sequence ID" value="SIS72791.1"/>
    <property type="molecule type" value="Genomic_DNA"/>
</dbReference>
<accession>A0A1N7LG92</accession>
<reference evidence="2" key="1">
    <citation type="submission" date="2017-01" db="EMBL/GenBank/DDBJ databases">
        <authorList>
            <person name="Varghese N."/>
            <person name="Submissions S."/>
        </authorList>
    </citation>
    <scope>NUCLEOTIDE SEQUENCE [LARGE SCALE GENOMIC DNA]</scope>
    <source>
        <strain evidence="2">DSM 45196</strain>
    </source>
</reference>
<name>A0A1N7LG92_9BACL</name>
<dbReference type="InterPro" id="IPR010843">
    <property type="entry name" value="Uncharacterised_AroM"/>
</dbReference>
<dbReference type="AlphaFoldDB" id="A0A1N7LG92"/>
<dbReference type="NCBIfam" id="NF007788">
    <property type="entry name" value="PRK10481.1"/>
    <property type="match status" value="1"/>
</dbReference>
<keyword evidence="2" id="KW-1185">Reference proteome</keyword>
<protein>
    <submittedName>
        <fullName evidence="1">Protein AroM</fullName>
    </submittedName>
</protein>
<evidence type="ECO:0000313" key="2">
    <source>
        <dbReference type="Proteomes" id="UP000186795"/>
    </source>
</evidence>
<proteinExistence type="predicted"/>
<gene>
    <name evidence="1" type="ORF">SAMN05421790_104152</name>
</gene>